<dbReference type="VEuPathDB" id="VectorBase:RSAN_039730"/>
<name>A0A9D4T9K4_RHISA</name>
<gene>
    <name evidence="4" type="ORF">HPB52_011568</name>
</gene>
<dbReference type="InterPro" id="IPR036397">
    <property type="entry name" value="RNaseH_sf"/>
</dbReference>
<dbReference type="PANTHER" id="PTHR23022">
    <property type="entry name" value="TRANSPOSABLE ELEMENT-RELATED"/>
    <property type="match status" value="1"/>
</dbReference>
<comment type="subcellular location">
    <subcellularLocation>
        <location evidence="1">Nucleus</location>
    </subcellularLocation>
</comment>
<feature type="domain" description="Tc1-like transposase DDE" evidence="3">
    <location>
        <begin position="113"/>
        <end position="255"/>
    </location>
</feature>
<dbReference type="Proteomes" id="UP000821837">
    <property type="component" value="Chromosome 1"/>
</dbReference>
<comment type="caution">
    <text evidence="4">The sequence shown here is derived from an EMBL/GenBank/DDBJ whole genome shotgun (WGS) entry which is preliminary data.</text>
</comment>
<dbReference type="InterPro" id="IPR002492">
    <property type="entry name" value="Transposase_Tc1-like"/>
</dbReference>
<dbReference type="VEuPathDB" id="VectorBase:RSAN_033937"/>
<proteinExistence type="predicted"/>
<reference evidence="4" key="1">
    <citation type="journal article" date="2020" name="Cell">
        <title>Large-Scale Comparative Analyses of Tick Genomes Elucidate Their Genetic Diversity and Vector Capacities.</title>
        <authorList>
            <consortium name="Tick Genome and Microbiome Consortium (TIGMIC)"/>
            <person name="Jia N."/>
            <person name="Wang J."/>
            <person name="Shi W."/>
            <person name="Du L."/>
            <person name="Sun Y."/>
            <person name="Zhan W."/>
            <person name="Jiang J.F."/>
            <person name="Wang Q."/>
            <person name="Zhang B."/>
            <person name="Ji P."/>
            <person name="Bell-Sakyi L."/>
            <person name="Cui X.M."/>
            <person name="Yuan T.T."/>
            <person name="Jiang B.G."/>
            <person name="Yang W.F."/>
            <person name="Lam T.T."/>
            <person name="Chang Q.C."/>
            <person name="Ding S.J."/>
            <person name="Wang X.J."/>
            <person name="Zhu J.G."/>
            <person name="Ruan X.D."/>
            <person name="Zhao L."/>
            <person name="Wei J.T."/>
            <person name="Ye R.Z."/>
            <person name="Que T.C."/>
            <person name="Du C.H."/>
            <person name="Zhou Y.H."/>
            <person name="Cheng J.X."/>
            <person name="Dai P.F."/>
            <person name="Guo W.B."/>
            <person name="Han X.H."/>
            <person name="Huang E.J."/>
            <person name="Li L.F."/>
            <person name="Wei W."/>
            <person name="Gao Y.C."/>
            <person name="Liu J.Z."/>
            <person name="Shao H.Z."/>
            <person name="Wang X."/>
            <person name="Wang C.C."/>
            <person name="Yang T.C."/>
            <person name="Huo Q.B."/>
            <person name="Li W."/>
            <person name="Chen H.Y."/>
            <person name="Chen S.E."/>
            <person name="Zhou L.G."/>
            <person name="Ni X.B."/>
            <person name="Tian J.H."/>
            <person name="Sheng Y."/>
            <person name="Liu T."/>
            <person name="Pan Y.S."/>
            <person name="Xia L.Y."/>
            <person name="Li J."/>
            <person name="Zhao F."/>
            <person name="Cao W.C."/>
        </authorList>
    </citation>
    <scope>NUCLEOTIDE SEQUENCE</scope>
    <source>
        <strain evidence="4">Rsan-2018</strain>
    </source>
</reference>
<dbReference type="AlphaFoldDB" id="A0A9D4T9K4"/>
<evidence type="ECO:0000259" key="3">
    <source>
        <dbReference type="Pfam" id="PF13358"/>
    </source>
</evidence>
<organism evidence="4 5">
    <name type="scientific">Rhipicephalus sanguineus</name>
    <name type="common">Brown dog tick</name>
    <name type="synonym">Ixodes sanguineus</name>
    <dbReference type="NCBI Taxonomy" id="34632"/>
    <lineage>
        <taxon>Eukaryota</taxon>
        <taxon>Metazoa</taxon>
        <taxon>Ecdysozoa</taxon>
        <taxon>Arthropoda</taxon>
        <taxon>Chelicerata</taxon>
        <taxon>Arachnida</taxon>
        <taxon>Acari</taxon>
        <taxon>Parasitiformes</taxon>
        <taxon>Ixodida</taxon>
        <taxon>Ixodoidea</taxon>
        <taxon>Ixodidae</taxon>
        <taxon>Rhipicephalinae</taxon>
        <taxon>Rhipicephalus</taxon>
        <taxon>Rhipicephalus</taxon>
    </lineage>
</organism>
<reference evidence="4" key="2">
    <citation type="submission" date="2021-09" db="EMBL/GenBank/DDBJ databases">
        <authorList>
            <person name="Jia N."/>
            <person name="Wang J."/>
            <person name="Shi W."/>
            <person name="Du L."/>
            <person name="Sun Y."/>
            <person name="Zhan W."/>
            <person name="Jiang J."/>
            <person name="Wang Q."/>
            <person name="Zhang B."/>
            <person name="Ji P."/>
            <person name="Sakyi L.B."/>
            <person name="Cui X."/>
            <person name="Yuan T."/>
            <person name="Jiang B."/>
            <person name="Yang W."/>
            <person name="Lam T.T.-Y."/>
            <person name="Chang Q."/>
            <person name="Ding S."/>
            <person name="Wang X."/>
            <person name="Zhu J."/>
            <person name="Ruan X."/>
            <person name="Zhao L."/>
            <person name="Wei J."/>
            <person name="Que T."/>
            <person name="Du C."/>
            <person name="Cheng J."/>
            <person name="Dai P."/>
            <person name="Han X."/>
            <person name="Huang E."/>
            <person name="Gao Y."/>
            <person name="Liu J."/>
            <person name="Shao H."/>
            <person name="Ye R."/>
            <person name="Li L."/>
            <person name="Wei W."/>
            <person name="Wang X."/>
            <person name="Wang C."/>
            <person name="Huo Q."/>
            <person name="Li W."/>
            <person name="Guo W."/>
            <person name="Chen H."/>
            <person name="Chen S."/>
            <person name="Zhou L."/>
            <person name="Zhou L."/>
            <person name="Ni X."/>
            <person name="Tian J."/>
            <person name="Zhou Y."/>
            <person name="Sheng Y."/>
            <person name="Liu T."/>
            <person name="Pan Y."/>
            <person name="Xia L."/>
            <person name="Li J."/>
            <person name="Zhao F."/>
            <person name="Cao W."/>
        </authorList>
    </citation>
    <scope>NUCLEOTIDE SEQUENCE</scope>
    <source>
        <strain evidence="4">Rsan-2018</strain>
        <tissue evidence="4">Larvae</tissue>
    </source>
</reference>
<dbReference type="InterPro" id="IPR009057">
    <property type="entry name" value="Homeodomain-like_sf"/>
</dbReference>
<accession>A0A9D4T9K4</accession>
<dbReference type="GO" id="GO:0003677">
    <property type="term" value="F:DNA binding"/>
    <property type="evidence" value="ECO:0007669"/>
    <property type="project" value="InterPro"/>
</dbReference>
<dbReference type="GO" id="GO:0005634">
    <property type="term" value="C:nucleus"/>
    <property type="evidence" value="ECO:0007669"/>
    <property type="project" value="UniProtKB-SubCell"/>
</dbReference>
<dbReference type="InterPro" id="IPR052338">
    <property type="entry name" value="Transposase_5"/>
</dbReference>
<dbReference type="InterPro" id="IPR038717">
    <property type="entry name" value="Tc1-like_DDE_dom"/>
</dbReference>
<keyword evidence="5" id="KW-1185">Reference proteome</keyword>
<dbReference type="Gene3D" id="3.30.420.10">
    <property type="entry name" value="Ribonuclease H-like superfamily/Ribonuclease H"/>
    <property type="match status" value="1"/>
</dbReference>
<dbReference type="PANTHER" id="PTHR23022:SF134">
    <property type="entry name" value="TRANSPOSABLE ELEMENT TC1 TRANSPOSASE"/>
    <property type="match status" value="1"/>
</dbReference>
<evidence type="ECO:0000256" key="1">
    <source>
        <dbReference type="ARBA" id="ARBA00004123"/>
    </source>
</evidence>
<protein>
    <recommendedName>
        <fullName evidence="6">Transposase</fullName>
    </recommendedName>
</protein>
<sequence>MTGRSVKAVNRILQAYKKEGRVKVVPRGRPPRATTDDEDLLIVAAAPRASLQELRQSLQLRASRSTVRRRLNEAGLRSRAAAQKPLLRATNKGKRRNFAQLHESCTVKQWQNVVFSDEYTFTPTGDQRERVWRPAGTRYMSRYVHRVTARGHTGVSVWACISKDGLGPLIRLHVKFTAERYGAIIDDVLIPYVLDGPFPEGDYIFQHDRSPIHTARVVRELLKERGVTVMEWPPQSPDLNVIENVWGFMKMSLARHPLHGLSEDRLWSTIVSEWDALRVNTSLIESLYASLASRMSAVITAGGDMTRY</sequence>
<feature type="domain" description="Transposase Tc1-like" evidence="2">
    <location>
        <begin position="41"/>
        <end position="102"/>
    </location>
</feature>
<evidence type="ECO:0000259" key="2">
    <source>
        <dbReference type="Pfam" id="PF01498"/>
    </source>
</evidence>
<dbReference type="Pfam" id="PF01498">
    <property type="entry name" value="HTH_Tnp_Tc3_2"/>
    <property type="match status" value="1"/>
</dbReference>
<evidence type="ECO:0000313" key="5">
    <source>
        <dbReference type="Proteomes" id="UP000821837"/>
    </source>
</evidence>
<dbReference type="GO" id="GO:0015074">
    <property type="term" value="P:DNA integration"/>
    <property type="evidence" value="ECO:0007669"/>
    <property type="project" value="InterPro"/>
</dbReference>
<dbReference type="SUPFAM" id="SSF46689">
    <property type="entry name" value="Homeodomain-like"/>
    <property type="match status" value="1"/>
</dbReference>
<dbReference type="GO" id="GO:0006313">
    <property type="term" value="P:DNA transposition"/>
    <property type="evidence" value="ECO:0007669"/>
    <property type="project" value="InterPro"/>
</dbReference>
<dbReference type="EMBL" id="JABSTV010001245">
    <property type="protein sequence ID" value="KAH7983390.1"/>
    <property type="molecule type" value="Genomic_DNA"/>
</dbReference>
<dbReference type="Pfam" id="PF13358">
    <property type="entry name" value="DDE_3"/>
    <property type="match status" value="1"/>
</dbReference>
<evidence type="ECO:0008006" key="6">
    <source>
        <dbReference type="Google" id="ProtNLM"/>
    </source>
</evidence>
<evidence type="ECO:0000313" key="4">
    <source>
        <dbReference type="EMBL" id="KAH7983390.1"/>
    </source>
</evidence>